<dbReference type="InterPro" id="IPR036271">
    <property type="entry name" value="Tet_transcr_reg_TetR-rel_C_sf"/>
</dbReference>
<name>A0ABP9MAB8_9MICO</name>
<feature type="DNA-binding region" description="H-T-H motif" evidence="4">
    <location>
        <begin position="35"/>
        <end position="54"/>
    </location>
</feature>
<keyword evidence="2 4" id="KW-0238">DNA-binding</keyword>
<proteinExistence type="predicted"/>
<dbReference type="RefSeq" id="WP_194414728.1">
    <property type="nucleotide sequence ID" value="NZ_BAABKZ010000002.1"/>
</dbReference>
<protein>
    <submittedName>
        <fullName evidence="6">TetR/AcrR family transcriptional regulator</fullName>
    </submittedName>
</protein>
<dbReference type="EMBL" id="BAABKZ010000002">
    <property type="protein sequence ID" value="GAA5092445.1"/>
    <property type="molecule type" value="Genomic_DNA"/>
</dbReference>
<feature type="domain" description="HTH tetR-type" evidence="5">
    <location>
        <begin position="12"/>
        <end position="72"/>
    </location>
</feature>
<evidence type="ECO:0000256" key="1">
    <source>
        <dbReference type="ARBA" id="ARBA00023015"/>
    </source>
</evidence>
<dbReference type="SUPFAM" id="SSF46689">
    <property type="entry name" value="Homeodomain-like"/>
    <property type="match status" value="1"/>
</dbReference>
<organism evidence="6 7">
    <name type="scientific">Microbacterium yannicii</name>
    <dbReference type="NCBI Taxonomy" id="671622"/>
    <lineage>
        <taxon>Bacteria</taxon>
        <taxon>Bacillati</taxon>
        <taxon>Actinomycetota</taxon>
        <taxon>Actinomycetes</taxon>
        <taxon>Micrococcales</taxon>
        <taxon>Microbacteriaceae</taxon>
        <taxon>Microbacterium</taxon>
    </lineage>
</organism>
<reference evidence="7" key="1">
    <citation type="journal article" date="2019" name="Int. J. Syst. Evol. Microbiol.">
        <title>The Global Catalogue of Microorganisms (GCM) 10K type strain sequencing project: providing services to taxonomists for standard genome sequencing and annotation.</title>
        <authorList>
            <consortium name="The Broad Institute Genomics Platform"/>
            <consortium name="The Broad Institute Genome Sequencing Center for Infectious Disease"/>
            <person name="Wu L."/>
            <person name="Ma J."/>
        </authorList>
    </citation>
    <scope>NUCLEOTIDE SEQUENCE [LARGE SCALE GENOMIC DNA]</scope>
    <source>
        <strain evidence="7">JCM 18959</strain>
    </source>
</reference>
<dbReference type="PRINTS" id="PR00455">
    <property type="entry name" value="HTHTETR"/>
</dbReference>
<dbReference type="Gene3D" id="1.10.357.10">
    <property type="entry name" value="Tetracycline Repressor, domain 2"/>
    <property type="match status" value="1"/>
</dbReference>
<accession>A0ABP9MAB8</accession>
<dbReference type="PANTHER" id="PTHR30055">
    <property type="entry name" value="HTH-TYPE TRANSCRIPTIONAL REGULATOR RUTR"/>
    <property type="match status" value="1"/>
</dbReference>
<evidence type="ECO:0000256" key="2">
    <source>
        <dbReference type="ARBA" id="ARBA00023125"/>
    </source>
</evidence>
<dbReference type="InterPro" id="IPR001647">
    <property type="entry name" value="HTH_TetR"/>
</dbReference>
<dbReference type="InterPro" id="IPR050109">
    <property type="entry name" value="HTH-type_TetR-like_transc_reg"/>
</dbReference>
<gene>
    <name evidence="6" type="ORF">GCM10025760_21150</name>
</gene>
<keyword evidence="3" id="KW-0804">Transcription</keyword>
<evidence type="ECO:0000313" key="7">
    <source>
        <dbReference type="Proteomes" id="UP001501407"/>
    </source>
</evidence>
<keyword evidence="7" id="KW-1185">Reference proteome</keyword>
<dbReference type="SUPFAM" id="SSF48498">
    <property type="entry name" value="Tetracyclin repressor-like, C-terminal domain"/>
    <property type="match status" value="1"/>
</dbReference>
<comment type="caution">
    <text evidence="6">The sequence shown here is derived from an EMBL/GenBank/DDBJ whole genome shotgun (WGS) entry which is preliminary data.</text>
</comment>
<dbReference type="PROSITE" id="PS50977">
    <property type="entry name" value="HTH_TETR_2"/>
    <property type="match status" value="1"/>
</dbReference>
<dbReference type="Pfam" id="PF00440">
    <property type="entry name" value="TetR_N"/>
    <property type="match status" value="1"/>
</dbReference>
<dbReference type="Proteomes" id="UP001501407">
    <property type="component" value="Unassembled WGS sequence"/>
</dbReference>
<dbReference type="PANTHER" id="PTHR30055:SF234">
    <property type="entry name" value="HTH-TYPE TRANSCRIPTIONAL REGULATOR BETI"/>
    <property type="match status" value="1"/>
</dbReference>
<sequence>MSTKRGPYAKSDVRRRSLSAAALELVRQKGHRNVAITEIAEFAHTSEPTVYYHFPTKESLLIAALRQHDDENIHARGHEAGAIAEMGSRAEIGVQRTNYARLYNELAGAAADPEHPANAFFQERWARSIGVVSTDIRRLQDLGRVPVSVDADMVAHLLLAAWEGLQLQWMQGPPFDIRSLIEAHIRILLGPNALD</sequence>
<evidence type="ECO:0000256" key="4">
    <source>
        <dbReference type="PROSITE-ProRule" id="PRU00335"/>
    </source>
</evidence>
<evidence type="ECO:0000259" key="5">
    <source>
        <dbReference type="PROSITE" id="PS50977"/>
    </source>
</evidence>
<keyword evidence="1" id="KW-0805">Transcription regulation</keyword>
<evidence type="ECO:0000313" key="6">
    <source>
        <dbReference type="EMBL" id="GAA5092445.1"/>
    </source>
</evidence>
<evidence type="ECO:0000256" key="3">
    <source>
        <dbReference type="ARBA" id="ARBA00023163"/>
    </source>
</evidence>
<dbReference type="InterPro" id="IPR009057">
    <property type="entry name" value="Homeodomain-like_sf"/>
</dbReference>